<dbReference type="Pfam" id="PF00172">
    <property type="entry name" value="Zn_clus"/>
    <property type="match status" value="1"/>
</dbReference>
<dbReference type="OrthoDB" id="3525185at2759"/>
<dbReference type="GO" id="GO:0000981">
    <property type="term" value="F:DNA-binding transcription factor activity, RNA polymerase II-specific"/>
    <property type="evidence" value="ECO:0007669"/>
    <property type="project" value="InterPro"/>
</dbReference>
<keyword evidence="1" id="KW-0539">Nucleus</keyword>
<dbReference type="PROSITE" id="PS50048">
    <property type="entry name" value="ZN2_CY6_FUNGAL_2"/>
    <property type="match status" value="1"/>
</dbReference>
<keyword evidence="4" id="KW-1185">Reference proteome</keyword>
<proteinExistence type="predicted"/>
<protein>
    <recommendedName>
        <fullName evidence="2">Zn(2)-C6 fungal-type domain-containing protein</fullName>
    </recommendedName>
</protein>
<dbReference type="SMART" id="SM00066">
    <property type="entry name" value="GAL4"/>
    <property type="match status" value="1"/>
</dbReference>
<dbReference type="HOGENOM" id="CLU_600180_0_0_1"/>
<dbReference type="SUPFAM" id="SSF57701">
    <property type="entry name" value="Zn2/Cys6 DNA-binding domain"/>
    <property type="match status" value="1"/>
</dbReference>
<accession>A0A0A1TRA1</accession>
<dbReference type="Proteomes" id="UP000039046">
    <property type="component" value="Unassembled WGS sequence"/>
</dbReference>
<sequence length="456" mass="51001">MSKVGAPPRARRSPRCKTCRHRKVKCDYVSPVCGPCKKSKLQCEPYEASFIFVAVDPPSTTPPSHEQLVLRPTSSKTLPSAKDLANCPLLAGSLKRSNIFDQFLRFYFPSNPALLESSSYSWVATISENKETFLLLDTTACALGTLFLSRKNEDLNLKHESMTLYGDALSHARALWDTADKTNWFRPLLGVSLLLLYESLSPSSLASTKKTLNHGMGLATLLQLAGPKSFQTAAPHILFIHARVALLYIAILEEKPSFLAERDWLEQPWVRVAKNNMHASLDTLSQVPELLSLSNQICEAAQTHTEYSRLMEQFDLQHDKVLILIKQTGECLQNTGEKPKNLHEFTATQNRLACQLMVFDALERLSSLSHIAAFQRYRQSANSSKPTAESAADAIIFSINHFNTDECGFIGLRLLFVAARAAVQFLQRQCRAQEAAVTKLLETFKSKGFYFLLDVL</sequence>
<evidence type="ECO:0000256" key="1">
    <source>
        <dbReference type="ARBA" id="ARBA00023242"/>
    </source>
</evidence>
<gene>
    <name evidence="3" type="ORF">VHEMI09284</name>
</gene>
<evidence type="ECO:0000259" key="2">
    <source>
        <dbReference type="PROSITE" id="PS50048"/>
    </source>
</evidence>
<name>A0A0A1TRA1_9HYPO</name>
<dbReference type="AlphaFoldDB" id="A0A0A1TRA1"/>
<evidence type="ECO:0000313" key="4">
    <source>
        <dbReference type="Proteomes" id="UP000039046"/>
    </source>
</evidence>
<dbReference type="Gene3D" id="4.10.240.10">
    <property type="entry name" value="Zn(2)-C6 fungal-type DNA-binding domain"/>
    <property type="match status" value="1"/>
</dbReference>
<evidence type="ECO:0000313" key="3">
    <source>
        <dbReference type="EMBL" id="CEJ93712.1"/>
    </source>
</evidence>
<dbReference type="GO" id="GO:0008270">
    <property type="term" value="F:zinc ion binding"/>
    <property type="evidence" value="ECO:0007669"/>
    <property type="project" value="InterPro"/>
</dbReference>
<dbReference type="PANTHER" id="PTHR38111">
    <property type="entry name" value="ZN(2)-C6 FUNGAL-TYPE DOMAIN-CONTAINING PROTEIN-RELATED"/>
    <property type="match status" value="1"/>
</dbReference>
<dbReference type="InterPro" id="IPR053178">
    <property type="entry name" value="Osmoadaptation_assoc"/>
</dbReference>
<feature type="domain" description="Zn(2)-C6 fungal-type" evidence="2">
    <location>
        <begin position="15"/>
        <end position="43"/>
    </location>
</feature>
<dbReference type="EMBL" id="CDHN01000006">
    <property type="protein sequence ID" value="CEJ93712.1"/>
    <property type="molecule type" value="Genomic_DNA"/>
</dbReference>
<dbReference type="CDD" id="cd00067">
    <property type="entry name" value="GAL4"/>
    <property type="match status" value="1"/>
</dbReference>
<dbReference type="STRING" id="1531966.A0A0A1TRA1"/>
<organism evidence="3 4">
    <name type="scientific">[Torrubiella] hemipterigena</name>
    <dbReference type="NCBI Taxonomy" id="1531966"/>
    <lineage>
        <taxon>Eukaryota</taxon>
        <taxon>Fungi</taxon>
        <taxon>Dikarya</taxon>
        <taxon>Ascomycota</taxon>
        <taxon>Pezizomycotina</taxon>
        <taxon>Sordariomycetes</taxon>
        <taxon>Hypocreomycetidae</taxon>
        <taxon>Hypocreales</taxon>
        <taxon>Clavicipitaceae</taxon>
        <taxon>Clavicipitaceae incertae sedis</taxon>
        <taxon>'Torrubiella' clade</taxon>
    </lineage>
</organism>
<dbReference type="InterPro" id="IPR036864">
    <property type="entry name" value="Zn2-C6_fun-type_DNA-bd_sf"/>
</dbReference>
<dbReference type="PANTHER" id="PTHR38111:SF2">
    <property type="entry name" value="FINGER DOMAIN PROTEIN, PUTATIVE (AFU_ORTHOLOGUE AFUA_1G01560)-RELATED"/>
    <property type="match status" value="1"/>
</dbReference>
<dbReference type="InterPro" id="IPR001138">
    <property type="entry name" value="Zn2Cys6_DnaBD"/>
</dbReference>
<reference evidence="3 4" key="1">
    <citation type="journal article" date="2015" name="Genome Announc.">
        <title>Draft Genome Sequence and Gene Annotation of the Entomopathogenic Fungus Verticillium hemipterigenum.</title>
        <authorList>
            <person name="Horn F."/>
            <person name="Habel A."/>
            <person name="Scharf D.H."/>
            <person name="Dworschak J."/>
            <person name="Brakhage A.A."/>
            <person name="Guthke R."/>
            <person name="Hertweck C."/>
            <person name="Linde J."/>
        </authorList>
    </citation>
    <scope>NUCLEOTIDE SEQUENCE [LARGE SCALE GENOMIC DNA]</scope>
</reference>